<feature type="region of interest" description="Disordered" evidence="1">
    <location>
        <begin position="90"/>
        <end position="129"/>
    </location>
</feature>
<dbReference type="AlphaFoldDB" id="A0A3D9H0P4"/>
<sequence length="129" mass="14617">MNVRTIKSTVTFNNPFTLSDFKETFPAGSYEVETDEELIEGLSFWAYRRIRSVIHLPGKSKNPVMARHLTIDPNALDVALERDQSRGAWLSEPAHNCNQLETSADREALDRADDEGMIPDVPNGTREKR</sequence>
<evidence type="ECO:0000313" key="3">
    <source>
        <dbReference type="Proteomes" id="UP000256845"/>
    </source>
</evidence>
<protein>
    <submittedName>
        <fullName evidence="2">Uncharacterized protein</fullName>
    </submittedName>
</protein>
<organism evidence="2 3">
    <name type="scientific">Aestuariispira insulae</name>
    <dbReference type="NCBI Taxonomy" id="1461337"/>
    <lineage>
        <taxon>Bacteria</taxon>
        <taxon>Pseudomonadati</taxon>
        <taxon>Pseudomonadota</taxon>
        <taxon>Alphaproteobacteria</taxon>
        <taxon>Rhodospirillales</taxon>
        <taxon>Kiloniellaceae</taxon>
        <taxon>Aestuariispira</taxon>
    </lineage>
</organism>
<gene>
    <name evidence="2" type="ORF">DFP90_1403</name>
</gene>
<evidence type="ECO:0000313" key="2">
    <source>
        <dbReference type="EMBL" id="RED43073.1"/>
    </source>
</evidence>
<dbReference type="EMBL" id="QRDW01000040">
    <property type="protein sequence ID" value="RED43073.1"/>
    <property type="molecule type" value="Genomic_DNA"/>
</dbReference>
<comment type="caution">
    <text evidence="2">The sequence shown here is derived from an EMBL/GenBank/DDBJ whole genome shotgun (WGS) entry which is preliminary data.</text>
</comment>
<reference evidence="2 3" key="1">
    <citation type="submission" date="2018-07" db="EMBL/GenBank/DDBJ databases">
        <title>Genomic Encyclopedia of Type Strains, Phase III (KMG-III): the genomes of soil and plant-associated and newly described type strains.</title>
        <authorList>
            <person name="Whitman W."/>
        </authorList>
    </citation>
    <scope>NUCLEOTIDE SEQUENCE [LARGE SCALE GENOMIC DNA]</scope>
    <source>
        <strain evidence="2 3">CECT 8488</strain>
    </source>
</reference>
<keyword evidence="3" id="KW-1185">Reference proteome</keyword>
<dbReference type="Proteomes" id="UP000256845">
    <property type="component" value="Unassembled WGS sequence"/>
</dbReference>
<name>A0A3D9H0P4_9PROT</name>
<dbReference type="RefSeq" id="WP_181905530.1">
    <property type="nucleotide sequence ID" value="NZ_QRDW01000040.1"/>
</dbReference>
<evidence type="ECO:0000256" key="1">
    <source>
        <dbReference type="SAM" id="MobiDB-lite"/>
    </source>
</evidence>
<accession>A0A3D9H0P4</accession>
<proteinExistence type="predicted"/>